<dbReference type="Gene3D" id="1.10.1420.10">
    <property type="match status" value="2"/>
</dbReference>
<dbReference type="PROSITE" id="PS00486">
    <property type="entry name" value="DNA_MISMATCH_REPAIR_2"/>
    <property type="match status" value="1"/>
</dbReference>
<feature type="coiled-coil region" evidence="10">
    <location>
        <begin position="508"/>
        <end position="596"/>
    </location>
</feature>
<dbReference type="CDD" id="cd03280">
    <property type="entry name" value="ABC_MutS2"/>
    <property type="match status" value="1"/>
</dbReference>
<dbReference type="AlphaFoldDB" id="A0A1T4S4D0"/>
<dbReference type="SUPFAM" id="SSF160443">
    <property type="entry name" value="SMR domain-like"/>
    <property type="match status" value="1"/>
</dbReference>
<feature type="domain" description="Smr" evidence="11">
    <location>
        <begin position="713"/>
        <end position="787"/>
    </location>
</feature>
<dbReference type="SMART" id="SM00533">
    <property type="entry name" value="MUTSd"/>
    <property type="match status" value="1"/>
</dbReference>
<dbReference type="InterPro" id="IPR005747">
    <property type="entry name" value="MutS2"/>
</dbReference>
<dbReference type="PIRSF" id="PIRSF005814">
    <property type="entry name" value="MutS_YshD"/>
    <property type="match status" value="1"/>
</dbReference>
<evidence type="ECO:0000259" key="11">
    <source>
        <dbReference type="PROSITE" id="PS50828"/>
    </source>
</evidence>
<dbReference type="OrthoDB" id="9808166at2"/>
<dbReference type="GO" id="GO:0019843">
    <property type="term" value="F:rRNA binding"/>
    <property type="evidence" value="ECO:0007669"/>
    <property type="project" value="UniProtKB-UniRule"/>
</dbReference>
<dbReference type="HAMAP" id="MF_00092">
    <property type="entry name" value="MutS2"/>
    <property type="match status" value="1"/>
</dbReference>
<comment type="similarity">
    <text evidence="9">Belongs to the DNA mismatch repair MutS family. MutS2 subfamily.</text>
</comment>
<evidence type="ECO:0000256" key="5">
    <source>
        <dbReference type="ARBA" id="ARBA00022801"/>
    </source>
</evidence>
<evidence type="ECO:0000256" key="7">
    <source>
        <dbReference type="ARBA" id="ARBA00022884"/>
    </source>
</evidence>
<dbReference type="InterPro" id="IPR036187">
    <property type="entry name" value="DNA_mismatch_repair_MutS_sf"/>
</dbReference>
<dbReference type="FunFam" id="3.30.1370.110:FF:000004">
    <property type="entry name" value="Endonuclease MutS2"/>
    <property type="match status" value="1"/>
</dbReference>
<comment type="subunit">
    <text evidence="9">Homodimer. Binds to stalled ribosomes, contacting rRNA.</text>
</comment>
<dbReference type="FunFam" id="3.40.50.300:FF:000830">
    <property type="entry name" value="Endonuclease MutS2"/>
    <property type="match status" value="1"/>
</dbReference>
<feature type="binding site" evidence="9">
    <location>
        <begin position="331"/>
        <end position="338"/>
    </location>
    <ligand>
        <name>ATP</name>
        <dbReference type="ChEBI" id="CHEBI:30616"/>
    </ligand>
</feature>
<evidence type="ECO:0000256" key="10">
    <source>
        <dbReference type="SAM" id="Coils"/>
    </source>
</evidence>
<comment type="function">
    <text evidence="9">Acts as a ribosome collision sensor, splitting the ribosome into its 2 subunits. Detects stalled/collided 70S ribosomes which it binds and splits by an ATP-hydrolysis driven conformational change. Acts upstream of the ribosome quality control system (RQC), a ribosome-associated complex that mediates the extraction of incompletely synthesized nascent chains from stalled ribosomes and their subsequent degradation. Probably generates substrates for RQC.</text>
</comment>
<dbReference type="Pfam" id="PF01713">
    <property type="entry name" value="Smr"/>
    <property type="match status" value="1"/>
</dbReference>
<dbReference type="EC" id="3.1.-.-" evidence="9"/>
<dbReference type="EC" id="3.6.4.-" evidence="9"/>
<reference evidence="13" key="1">
    <citation type="submission" date="2017-02" db="EMBL/GenBank/DDBJ databases">
        <authorList>
            <person name="Varghese N."/>
            <person name="Submissions S."/>
        </authorList>
    </citation>
    <scope>NUCLEOTIDE SEQUENCE [LARGE SCALE GENOMIC DNA]</scope>
    <source>
        <strain evidence="13">DSM 16521</strain>
    </source>
</reference>
<dbReference type="EMBL" id="FUXM01000042">
    <property type="protein sequence ID" value="SKA22997.1"/>
    <property type="molecule type" value="Genomic_DNA"/>
</dbReference>
<dbReference type="InterPro" id="IPR002625">
    <property type="entry name" value="Smr_dom"/>
</dbReference>
<dbReference type="InterPro" id="IPR027417">
    <property type="entry name" value="P-loop_NTPase"/>
</dbReference>
<dbReference type="PANTHER" id="PTHR48466:SF2">
    <property type="entry name" value="OS10G0509000 PROTEIN"/>
    <property type="match status" value="1"/>
</dbReference>
<dbReference type="InterPro" id="IPR036063">
    <property type="entry name" value="Smr_dom_sf"/>
</dbReference>
<evidence type="ECO:0000313" key="13">
    <source>
        <dbReference type="Proteomes" id="UP000189933"/>
    </source>
</evidence>
<comment type="function">
    <text evidence="9">Endonuclease that is involved in the suppression of homologous recombination and thus may have a key role in the control of bacterial genetic diversity.</text>
</comment>
<organism evidence="12 13">
    <name type="scientific">Carboxydocella sporoproducens DSM 16521</name>
    <dbReference type="NCBI Taxonomy" id="1121270"/>
    <lineage>
        <taxon>Bacteria</taxon>
        <taxon>Bacillati</taxon>
        <taxon>Bacillota</taxon>
        <taxon>Clostridia</taxon>
        <taxon>Eubacteriales</taxon>
        <taxon>Clostridiales Family XVI. Incertae Sedis</taxon>
        <taxon>Carboxydocella</taxon>
    </lineage>
</organism>
<dbReference type="PROSITE" id="PS50828">
    <property type="entry name" value="SMR"/>
    <property type="match status" value="1"/>
</dbReference>
<evidence type="ECO:0000256" key="2">
    <source>
        <dbReference type="ARBA" id="ARBA00022730"/>
    </source>
</evidence>
<evidence type="ECO:0000256" key="4">
    <source>
        <dbReference type="ARBA" id="ARBA00022759"/>
    </source>
</evidence>
<keyword evidence="2 9" id="KW-0699">rRNA-binding</keyword>
<dbReference type="GO" id="GO:0045910">
    <property type="term" value="P:negative regulation of DNA recombination"/>
    <property type="evidence" value="ECO:0007669"/>
    <property type="project" value="InterPro"/>
</dbReference>
<evidence type="ECO:0000256" key="6">
    <source>
        <dbReference type="ARBA" id="ARBA00022840"/>
    </source>
</evidence>
<keyword evidence="4 9" id="KW-0255">Endonuclease</keyword>
<dbReference type="NCBIfam" id="TIGR01069">
    <property type="entry name" value="mutS2"/>
    <property type="match status" value="1"/>
</dbReference>
<name>A0A1T4S4D0_9FIRM</name>
<dbReference type="InterPro" id="IPR007696">
    <property type="entry name" value="DNA_mismatch_repair_MutS_core"/>
</dbReference>
<evidence type="ECO:0000256" key="3">
    <source>
        <dbReference type="ARBA" id="ARBA00022741"/>
    </source>
</evidence>
<sequence>MNNRALEKLEYSKIIAQLADCTMSNLGRELAENLLPTTEEAEIRRRQQETQEARELLRVYPDLPWSGLKDPRQAVGRAKRGAVLAPEELLAVADSMRASRRLKRFFAELKEHYPLLQEYAANLASFKPVEDAIYRAILPGGEVADEASPRLAALRRQIRSHSVRVKEKLEQIIRSPEWQKMLQDPIVTQRGDRYVVPVKNEYRGQFPGLIHDQSGSGATLFIEPMAVVEINNDLKRLKAEEEEEIERILQELTARVVAEIDQLELAVEALAHLDFALAKGTLSQRWDGVGPKLNRDGYIYIKGGRHPLIKGRVVPVTIWLGRDFTTLIITGPNTGGKTVTLKTVGLFVILAQAGLHLPAELGTEIGLYQQIFCDIGDEQSIEQSLSTFSSHMTNIISILAEADRDSLVLLDELGAGTDPAEGAALAQAILEELHRRGAKTIATTHYSQLKTFAFSQPGIENASVEFDVNTLQPTYRLLIGQPGSSNALQIAARLGLAPELVERARSFMSKAETEMADLIQSLEASQRAAEAERQEAERLRRESERLRQEYAQLKEKLEAQRERILARAREEAWAEVKKARQEAENIVAELKARLAEAPSAQTLQAAYDARSRLRKLQADKAVTPTTPSVATGGRPPRELEVGDRVKVLSLNQEGTVVGGIKPGVSAVVQVGALKMTVRWEDLRLRAGSDPEAGQVQGAGSLMSAKTAAIKRELDLRGMTVDEALYELEKYLDNALVAGLNQVYVIHGKGTGALRKAITQALKEHPRVKNYRHGAANEGGIGVTVVEL</sequence>
<evidence type="ECO:0000256" key="8">
    <source>
        <dbReference type="ARBA" id="ARBA00023125"/>
    </source>
</evidence>
<dbReference type="GO" id="GO:0043023">
    <property type="term" value="F:ribosomal large subunit binding"/>
    <property type="evidence" value="ECO:0007669"/>
    <property type="project" value="UniProtKB-UniRule"/>
</dbReference>
<dbReference type="GO" id="GO:0006298">
    <property type="term" value="P:mismatch repair"/>
    <property type="evidence" value="ECO:0007669"/>
    <property type="project" value="InterPro"/>
</dbReference>
<proteinExistence type="inferred from homology"/>
<keyword evidence="7 9" id="KW-0694">RNA-binding</keyword>
<dbReference type="RefSeq" id="WP_078666417.1">
    <property type="nucleotide sequence ID" value="NZ_FUXM01000042.1"/>
</dbReference>
<keyword evidence="8 9" id="KW-0238">DNA-binding</keyword>
<keyword evidence="10" id="KW-0175">Coiled coil</keyword>
<dbReference type="GO" id="GO:0030983">
    <property type="term" value="F:mismatched DNA binding"/>
    <property type="evidence" value="ECO:0007669"/>
    <property type="project" value="InterPro"/>
</dbReference>
<dbReference type="GO" id="GO:0004519">
    <property type="term" value="F:endonuclease activity"/>
    <property type="evidence" value="ECO:0007669"/>
    <property type="project" value="UniProtKB-UniRule"/>
</dbReference>
<dbReference type="InterPro" id="IPR000432">
    <property type="entry name" value="DNA_mismatch_repair_MutS_C"/>
</dbReference>
<evidence type="ECO:0000256" key="9">
    <source>
        <dbReference type="HAMAP-Rule" id="MF_00092"/>
    </source>
</evidence>
<dbReference type="GO" id="GO:0005524">
    <property type="term" value="F:ATP binding"/>
    <property type="evidence" value="ECO:0007669"/>
    <property type="project" value="UniProtKB-UniRule"/>
</dbReference>
<dbReference type="InterPro" id="IPR045076">
    <property type="entry name" value="MutS"/>
</dbReference>
<protein>
    <recommendedName>
        <fullName evidence="9">Endonuclease MutS2</fullName>
        <ecNumber evidence="9">3.1.-.-</ecNumber>
    </recommendedName>
    <alternativeName>
        <fullName evidence="9">Ribosome-associated protein quality control-upstream factor</fullName>
        <shortName evidence="9">RQC-upstream factor</shortName>
        <shortName evidence="9">RqcU</shortName>
        <ecNumber evidence="9">3.6.4.-</ecNumber>
    </alternativeName>
</protein>
<gene>
    <name evidence="9" type="primary">mutS2</name>
    <name evidence="9" type="synonym">rqcU</name>
    <name evidence="12" type="ORF">SAMN02745885_02428</name>
</gene>
<dbReference type="Gene3D" id="3.40.50.300">
    <property type="entry name" value="P-loop containing nucleotide triphosphate hydrolases"/>
    <property type="match status" value="1"/>
</dbReference>
<keyword evidence="13" id="KW-1185">Reference proteome</keyword>
<dbReference type="Gene3D" id="3.30.1370.110">
    <property type="match status" value="1"/>
</dbReference>
<evidence type="ECO:0000256" key="1">
    <source>
        <dbReference type="ARBA" id="ARBA00022722"/>
    </source>
</evidence>
<keyword evidence="3 9" id="KW-0547">Nucleotide-binding</keyword>
<dbReference type="InterPro" id="IPR046893">
    <property type="entry name" value="MSSS"/>
</dbReference>
<dbReference type="PANTHER" id="PTHR48466">
    <property type="entry name" value="OS10G0509000 PROTEIN-RELATED"/>
    <property type="match status" value="1"/>
</dbReference>
<keyword evidence="6 9" id="KW-0067">ATP-binding</keyword>
<dbReference type="SMART" id="SM00534">
    <property type="entry name" value="MUTSac"/>
    <property type="match status" value="1"/>
</dbReference>
<dbReference type="Proteomes" id="UP000189933">
    <property type="component" value="Unassembled WGS sequence"/>
</dbReference>
<keyword evidence="1 9" id="KW-0540">Nuclease</keyword>
<dbReference type="SUPFAM" id="SSF48334">
    <property type="entry name" value="DNA repair protein MutS, domain III"/>
    <property type="match status" value="1"/>
</dbReference>
<dbReference type="GO" id="GO:0016887">
    <property type="term" value="F:ATP hydrolysis activity"/>
    <property type="evidence" value="ECO:0007669"/>
    <property type="project" value="InterPro"/>
</dbReference>
<dbReference type="SUPFAM" id="SSF52540">
    <property type="entry name" value="P-loop containing nucleoside triphosphate hydrolases"/>
    <property type="match status" value="1"/>
</dbReference>
<dbReference type="SMART" id="SM00463">
    <property type="entry name" value="SMR"/>
    <property type="match status" value="1"/>
</dbReference>
<dbReference type="GO" id="GO:0072344">
    <property type="term" value="P:rescue of stalled ribosome"/>
    <property type="evidence" value="ECO:0007669"/>
    <property type="project" value="UniProtKB-UniRule"/>
</dbReference>
<dbReference type="Pfam" id="PF00488">
    <property type="entry name" value="MutS_V"/>
    <property type="match status" value="1"/>
</dbReference>
<accession>A0A1T4S4D0</accession>
<dbReference type="Pfam" id="PF20297">
    <property type="entry name" value="MSSS"/>
    <property type="match status" value="1"/>
</dbReference>
<evidence type="ECO:0000313" key="12">
    <source>
        <dbReference type="EMBL" id="SKA22997.1"/>
    </source>
</evidence>
<keyword evidence="5 9" id="KW-0378">Hydrolase</keyword>
<dbReference type="GO" id="GO:0140664">
    <property type="term" value="F:ATP-dependent DNA damage sensor activity"/>
    <property type="evidence" value="ECO:0007669"/>
    <property type="project" value="InterPro"/>
</dbReference>